<dbReference type="InterPro" id="IPR036388">
    <property type="entry name" value="WH-like_DNA-bd_sf"/>
</dbReference>
<comment type="subcellular location">
    <subcellularLocation>
        <location evidence="1 7">Nucleus</location>
    </subcellularLocation>
</comment>
<dbReference type="GO" id="GO:0005634">
    <property type="term" value="C:nucleus"/>
    <property type="evidence" value="ECO:0007669"/>
    <property type="project" value="UniProtKB-SubCell"/>
</dbReference>
<evidence type="ECO:0000256" key="3">
    <source>
        <dbReference type="ARBA" id="ARBA00023125"/>
    </source>
</evidence>
<evidence type="ECO:0000256" key="7">
    <source>
        <dbReference type="PROSITE-ProRule" id="PRU00089"/>
    </source>
</evidence>
<feature type="domain" description="Fork-head" evidence="9">
    <location>
        <begin position="134"/>
        <end position="228"/>
    </location>
</feature>
<dbReference type="InterPro" id="IPR050211">
    <property type="entry name" value="FOX_domain-containing"/>
</dbReference>
<feature type="compositionally biased region" description="Basic and acidic residues" evidence="8">
    <location>
        <begin position="74"/>
        <end position="84"/>
    </location>
</feature>
<sequence length="391" mass="40939">MRSLLPQGLEHANGKGDPPSSVDREGRNRAIKDPHSLEAGSFGCTGCRSSSPFFRGRVGGSSLPMSPSGEEAFEDHLRGSRNSDGEESPGFLGQSSRGLWTRPKESRSDGAGSSQPTGATVAAAAATAPEGLAKPPYSYIALITMAILQSPQQQLPLSGICAFIRGRFAYYGRRFPAWQNSIRHNLSLNDCFVKVPRQPGSPGKGHLWRLHPASQGMFHNGSFLRRRQRFKRPASSAAAAAGILLFPPPPGGALLPPAVGLLPACSSPPPPTEKSAGAASVAEEAGKGRHGPGEEEKRAPGEIGQQGGDGSSSRCSFSIESIMKTAPALVQLSAWIPSSAAAICNRSPALLSRPERFVALWRTLLAPGTGQGPAALFAGHSELTLSPSPAF</sequence>
<evidence type="ECO:0000259" key="9">
    <source>
        <dbReference type="PROSITE" id="PS50039"/>
    </source>
</evidence>
<gene>
    <name evidence="11" type="primary">LOC117661468</name>
</gene>
<keyword evidence="3 7" id="KW-0238">DNA-binding</keyword>
<dbReference type="PROSITE" id="PS50039">
    <property type="entry name" value="FORK_HEAD_3"/>
    <property type="match status" value="1"/>
</dbReference>
<dbReference type="FunFam" id="1.10.10.10:FF:000135">
    <property type="entry name" value="forkhead box protein G1"/>
    <property type="match status" value="1"/>
</dbReference>
<feature type="region of interest" description="Disordered" evidence="8">
    <location>
        <begin position="1"/>
        <end position="122"/>
    </location>
</feature>
<dbReference type="Proteomes" id="UP001652622">
    <property type="component" value="Unplaced"/>
</dbReference>
<evidence type="ECO:0000256" key="4">
    <source>
        <dbReference type="ARBA" id="ARBA00023163"/>
    </source>
</evidence>
<evidence type="ECO:0000313" key="10">
    <source>
        <dbReference type="Proteomes" id="UP001652622"/>
    </source>
</evidence>
<feature type="compositionally biased region" description="Basic and acidic residues" evidence="8">
    <location>
        <begin position="284"/>
        <end position="300"/>
    </location>
</feature>
<keyword evidence="4" id="KW-0804">Transcription</keyword>
<dbReference type="InParanoid" id="A0A6P9B8Z9"/>
<dbReference type="GO" id="GO:0000981">
    <property type="term" value="F:DNA-binding transcription factor activity, RNA polymerase II-specific"/>
    <property type="evidence" value="ECO:0007669"/>
    <property type="project" value="TreeGrafter"/>
</dbReference>
<feature type="compositionally biased region" description="Low complexity" evidence="8">
    <location>
        <begin position="273"/>
        <end position="283"/>
    </location>
</feature>
<dbReference type="PRINTS" id="PR00053">
    <property type="entry name" value="FORKHEAD"/>
</dbReference>
<evidence type="ECO:0000256" key="1">
    <source>
        <dbReference type="ARBA" id="ARBA00004123"/>
    </source>
</evidence>
<dbReference type="PANTHER" id="PTHR11829:SF361">
    <property type="entry name" value="FORKHEAD BOX PROTEIN D4-LIKE 1"/>
    <property type="match status" value="1"/>
</dbReference>
<accession>A0A6P9B8Z9</accession>
<dbReference type="AlphaFoldDB" id="A0A6P9B8Z9"/>
<dbReference type="Pfam" id="PF00250">
    <property type="entry name" value="Forkhead"/>
    <property type="match status" value="1"/>
</dbReference>
<organism evidence="10 11">
    <name type="scientific">Pantherophis guttatus</name>
    <name type="common">Corn snake</name>
    <name type="synonym">Elaphe guttata</name>
    <dbReference type="NCBI Taxonomy" id="94885"/>
    <lineage>
        <taxon>Eukaryota</taxon>
        <taxon>Metazoa</taxon>
        <taxon>Chordata</taxon>
        <taxon>Craniata</taxon>
        <taxon>Vertebrata</taxon>
        <taxon>Euteleostomi</taxon>
        <taxon>Lepidosauria</taxon>
        <taxon>Squamata</taxon>
        <taxon>Bifurcata</taxon>
        <taxon>Unidentata</taxon>
        <taxon>Episquamata</taxon>
        <taxon>Toxicofera</taxon>
        <taxon>Serpentes</taxon>
        <taxon>Colubroidea</taxon>
        <taxon>Colubridae</taxon>
        <taxon>Colubrinae</taxon>
        <taxon>Pantherophis</taxon>
    </lineage>
</organism>
<dbReference type="PANTHER" id="PTHR11829">
    <property type="entry name" value="FORKHEAD BOX PROTEIN"/>
    <property type="match status" value="1"/>
</dbReference>
<reference evidence="11" key="1">
    <citation type="submission" date="2025-08" db="UniProtKB">
        <authorList>
            <consortium name="RefSeq"/>
        </authorList>
    </citation>
    <scope>IDENTIFICATION</scope>
    <source>
        <tissue evidence="11">Blood</tissue>
    </source>
</reference>
<feature type="compositionally biased region" description="Basic and acidic residues" evidence="8">
    <location>
        <begin position="22"/>
        <end position="36"/>
    </location>
</feature>
<protein>
    <recommendedName>
        <fullName evidence="6">Forkhead box protein G1</fullName>
    </recommendedName>
</protein>
<keyword evidence="5 7" id="KW-0539">Nucleus</keyword>
<proteinExistence type="predicted"/>
<name>A0A6P9B8Z9_PANGU</name>
<dbReference type="OMA" id="ICAFIRR"/>
<dbReference type="SUPFAM" id="SSF46785">
    <property type="entry name" value="Winged helix' DNA-binding domain"/>
    <property type="match status" value="1"/>
</dbReference>
<dbReference type="PROSITE" id="PS00657">
    <property type="entry name" value="FORK_HEAD_1"/>
    <property type="match status" value="1"/>
</dbReference>
<dbReference type="InterPro" id="IPR001766">
    <property type="entry name" value="Fork_head_dom"/>
</dbReference>
<dbReference type="InterPro" id="IPR030456">
    <property type="entry name" value="TF_fork_head_CS_2"/>
</dbReference>
<dbReference type="GO" id="GO:0030154">
    <property type="term" value="P:cell differentiation"/>
    <property type="evidence" value="ECO:0007669"/>
    <property type="project" value="TreeGrafter"/>
</dbReference>
<evidence type="ECO:0000313" key="11">
    <source>
        <dbReference type="RefSeq" id="XP_034266179.1"/>
    </source>
</evidence>
<evidence type="ECO:0000256" key="5">
    <source>
        <dbReference type="ARBA" id="ARBA00023242"/>
    </source>
</evidence>
<evidence type="ECO:0000256" key="8">
    <source>
        <dbReference type="SAM" id="MobiDB-lite"/>
    </source>
</evidence>
<dbReference type="GO" id="GO:0009653">
    <property type="term" value="P:anatomical structure morphogenesis"/>
    <property type="evidence" value="ECO:0007669"/>
    <property type="project" value="TreeGrafter"/>
</dbReference>
<dbReference type="Gene3D" id="1.10.10.10">
    <property type="entry name" value="Winged helix-like DNA-binding domain superfamily/Winged helix DNA-binding domain"/>
    <property type="match status" value="1"/>
</dbReference>
<dbReference type="InterPro" id="IPR018122">
    <property type="entry name" value="TF_fork_head_CS_1"/>
</dbReference>
<dbReference type="SMART" id="SM00339">
    <property type="entry name" value="FH"/>
    <property type="match status" value="1"/>
</dbReference>
<evidence type="ECO:0000256" key="2">
    <source>
        <dbReference type="ARBA" id="ARBA00023015"/>
    </source>
</evidence>
<evidence type="ECO:0000256" key="6">
    <source>
        <dbReference type="ARBA" id="ARBA00034868"/>
    </source>
</evidence>
<dbReference type="InterPro" id="IPR036390">
    <property type="entry name" value="WH_DNA-bd_sf"/>
</dbReference>
<feature type="region of interest" description="Disordered" evidence="8">
    <location>
        <begin position="265"/>
        <end position="315"/>
    </location>
</feature>
<keyword evidence="2" id="KW-0805">Transcription regulation</keyword>
<keyword evidence="10" id="KW-1185">Reference proteome</keyword>
<dbReference type="KEGG" id="pgut:117661468"/>
<dbReference type="RefSeq" id="XP_034266179.1">
    <property type="nucleotide sequence ID" value="XM_034410288.2"/>
</dbReference>
<feature type="DNA-binding region" description="Fork-head" evidence="7">
    <location>
        <begin position="134"/>
        <end position="228"/>
    </location>
</feature>
<dbReference type="GO" id="GO:0000978">
    <property type="term" value="F:RNA polymerase II cis-regulatory region sequence-specific DNA binding"/>
    <property type="evidence" value="ECO:0007669"/>
    <property type="project" value="TreeGrafter"/>
</dbReference>
<dbReference type="GeneID" id="117661468"/>
<dbReference type="PROSITE" id="PS00658">
    <property type="entry name" value="FORK_HEAD_2"/>
    <property type="match status" value="1"/>
</dbReference>